<evidence type="ECO:0000256" key="7">
    <source>
        <dbReference type="SAM" id="Phobius"/>
    </source>
</evidence>
<evidence type="ECO:0000256" key="1">
    <source>
        <dbReference type="ARBA" id="ARBA00004141"/>
    </source>
</evidence>
<dbReference type="GeneID" id="8852232"/>
<gene>
    <name evidence="9" type="ORF">NAEGRDRAFT_80303</name>
</gene>
<sequence>MKTSSTFASSSNKSSLSSMRGSGLNKLFCSNNDYYRKSVWIFVLICSVWMIMIGSGVDAYRINFDESHGSFTSDVTQGKLLDEYELGMYAREDLPLRVLTRPIANGDTFVQVYLNVKQSSIPTPDTKLVLIVANSEILATGFKKDQKNEYLCGDEGLVPTSQSTLDDDGILYYKYFSGDEVIDENFEVPLTGLYQYKLFYCPATNPTKERPKSGEANFKMNGYIQFINPYGHLPGQYFFFLPFQAFMTIAYIVFAVLWFLASIFNRKEFLTLQFYITIVLMSCLAEALIVYFDYFLTNKIGSRNFVVQLCSMVMTVIRKTWTRLIILVVCSGYSSATKEEDDESSENTSSQKKVTTTMIIIYSVIFAISCSVSEFGEFLFFRELISHTQYLISMVPTSCLDFFFYVWALYLLYHTMKMYKPSNPKAVTARERASPEWKHAFSNSSTNMVNTTEVLGI</sequence>
<protein>
    <submittedName>
        <fullName evidence="9">Predicted protein</fullName>
    </submittedName>
</protein>
<keyword evidence="3" id="KW-0732">Signal</keyword>
<dbReference type="InterPro" id="IPR053937">
    <property type="entry name" value="GOST_TM"/>
</dbReference>
<name>D2VKF8_NAEGR</name>
<dbReference type="OMA" id="PGQYFFF"/>
<evidence type="ECO:0000259" key="8">
    <source>
        <dbReference type="Pfam" id="PF06814"/>
    </source>
</evidence>
<comment type="subcellular location">
    <subcellularLocation>
        <location evidence="1">Membrane</location>
        <topology evidence="1">Multi-pass membrane protein</topology>
    </subcellularLocation>
</comment>
<dbReference type="InParanoid" id="D2VKF8"/>
<dbReference type="OrthoDB" id="19932at2759"/>
<keyword evidence="5 7" id="KW-0472">Membrane</keyword>
<dbReference type="PANTHER" id="PTHR21229:SF1">
    <property type="entry name" value="GH17801P"/>
    <property type="match status" value="1"/>
</dbReference>
<feature type="region of interest" description="Disordered" evidence="6">
    <location>
        <begin position="1"/>
        <end position="20"/>
    </location>
</feature>
<dbReference type="Pfam" id="PF06814">
    <property type="entry name" value="GOST_TM"/>
    <property type="match status" value="1"/>
</dbReference>
<keyword evidence="10" id="KW-1185">Reference proteome</keyword>
<dbReference type="EMBL" id="GG738878">
    <property type="protein sequence ID" value="EFC42590.1"/>
    <property type="molecule type" value="Genomic_DNA"/>
</dbReference>
<evidence type="ECO:0000313" key="10">
    <source>
        <dbReference type="Proteomes" id="UP000006671"/>
    </source>
</evidence>
<reference evidence="9 10" key="1">
    <citation type="journal article" date="2010" name="Cell">
        <title>The genome of Naegleria gruberi illuminates early eukaryotic versatility.</title>
        <authorList>
            <person name="Fritz-Laylin L.K."/>
            <person name="Prochnik S.E."/>
            <person name="Ginger M.L."/>
            <person name="Dacks J.B."/>
            <person name="Carpenter M.L."/>
            <person name="Field M.C."/>
            <person name="Kuo A."/>
            <person name="Paredez A."/>
            <person name="Chapman J."/>
            <person name="Pham J."/>
            <person name="Shu S."/>
            <person name="Neupane R."/>
            <person name="Cipriano M."/>
            <person name="Mancuso J."/>
            <person name="Tu H."/>
            <person name="Salamov A."/>
            <person name="Lindquist E."/>
            <person name="Shapiro H."/>
            <person name="Lucas S."/>
            <person name="Grigoriev I.V."/>
            <person name="Cande W.Z."/>
            <person name="Fulton C."/>
            <person name="Rokhsar D.S."/>
            <person name="Dawson S.C."/>
        </authorList>
    </citation>
    <scope>NUCLEOTIDE SEQUENCE [LARGE SCALE GENOMIC DNA]</scope>
    <source>
        <strain evidence="9 10">NEG-M</strain>
    </source>
</reference>
<feature type="transmembrane region" description="Helical" evidence="7">
    <location>
        <begin position="237"/>
        <end position="260"/>
    </location>
</feature>
<evidence type="ECO:0000256" key="2">
    <source>
        <dbReference type="ARBA" id="ARBA00022692"/>
    </source>
</evidence>
<dbReference type="VEuPathDB" id="AmoebaDB:NAEGRDRAFT_80303"/>
<feature type="transmembrane region" description="Helical" evidence="7">
    <location>
        <begin position="393"/>
        <end position="413"/>
    </location>
</feature>
<evidence type="ECO:0000256" key="5">
    <source>
        <dbReference type="ARBA" id="ARBA00023136"/>
    </source>
</evidence>
<dbReference type="AlphaFoldDB" id="D2VKF8"/>
<organism evidence="10">
    <name type="scientific">Naegleria gruberi</name>
    <name type="common">Amoeba</name>
    <dbReference type="NCBI Taxonomy" id="5762"/>
    <lineage>
        <taxon>Eukaryota</taxon>
        <taxon>Discoba</taxon>
        <taxon>Heterolobosea</taxon>
        <taxon>Tetramitia</taxon>
        <taxon>Eutetramitia</taxon>
        <taxon>Vahlkampfiidae</taxon>
        <taxon>Naegleria</taxon>
    </lineage>
</organism>
<dbReference type="RefSeq" id="XP_002675334.1">
    <property type="nucleotide sequence ID" value="XM_002675288.1"/>
</dbReference>
<evidence type="ECO:0000256" key="6">
    <source>
        <dbReference type="SAM" id="MobiDB-lite"/>
    </source>
</evidence>
<dbReference type="KEGG" id="ngr:NAEGRDRAFT_80303"/>
<feature type="transmembrane region" description="Helical" evidence="7">
    <location>
        <begin position="272"/>
        <end position="296"/>
    </location>
</feature>
<dbReference type="GO" id="GO:0005794">
    <property type="term" value="C:Golgi apparatus"/>
    <property type="evidence" value="ECO:0007669"/>
    <property type="project" value="TreeGrafter"/>
</dbReference>
<feature type="transmembrane region" description="Helical" evidence="7">
    <location>
        <begin position="39"/>
        <end position="60"/>
    </location>
</feature>
<dbReference type="Proteomes" id="UP000006671">
    <property type="component" value="Unassembled WGS sequence"/>
</dbReference>
<keyword evidence="4 7" id="KW-1133">Transmembrane helix</keyword>
<dbReference type="GO" id="GO:0016020">
    <property type="term" value="C:membrane"/>
    <property type="evidence" value="ECO:0007669"/>
    <property type="project" value="UniProtKB-SubCell"/>
</dbReference>
<feature type="transmembrane region" description="Helical" evidence="7">
    <location>
        <begin position="359"/>
        <end position="381"/>
    </location>
</feature>
<keyword evidence="2 7" id="KW-0812">Transmembrane</keyword>
<dbReference type="eggNOG" id="KOG2568">
    <property type="taxonomic scope" value="Eukaryota"/>
</dbReference>
<feature type="domain" description="GOST seven transmembrane" evidence="8">
    <location>
        <begin position="241"/>
        <end position="420"/>
    </location>
</feature>
<dbReference type="PANTHER" id="PTHR21229">
    <property type="entry name" value="LUNG SEVEN TRANSMEMBRANE RECEPTOR"/>
    <property type="match status" value="1"/>
</dbReference>
<evidence type="ECO:0000313" key="9">
    <source>
        <dbReference type="EMBL" id="EFC42590.1"/>
    </source>
</evidence>
<evidence type="ECO:0000256" key="4">
    <source>
        <dbReference type="ARBA" id="ARBA00022989"/>
    </source>
</evidence>
<proteinExistence type="predicted"/>
<accession>D2VKF8</accession>
<dbReference type="InterPro" id="IPR009637">
    <property type="entry name" value="GPR107/GPR108-like"/>
</dbReference>
<evidence type="ECO:0000256" key="3">
    <source>
        <dbReference type="ARBA" id="ARBA00022729"/>
    </source>
</evidence>